<dbReference type="Proteomes" id="UP000315289">
    <property type="component" value="Unassembled WGS sequence"/>
</dbReference>
<keyword evidence="3" id="KW-1185">Reference proteome</keyword>
<accession>A0A557SSD8</accession>
<gene>
    <name evidence="2" type="ORF">NARC_150117</name>
</gene>
<feature type="region of interest" description="Disordered" evidence="1">
    <location>
        <begin position="40"/>
        <end position="59"/>
    </location>
</feature>
<evidence type="ECO:0000256" key="1">
    <source>
        <dbReference type="SAM" id="MobiDB-lite"/>
    </source>
</evidence>
<feature type="compositionally biased region" description="Basic residues" evidence="1">
    <location>
        <begin position="49"/>
        <end position="59"/>
    </location>
</feature>
<evidence type="ECO:0000313" key="2">
    <source>
        <dbReference type="EMBL" id="TVP39523.1"/>
    </source>
</evidence>
<comment type="caution">
    <text evidence="2">The sequence shown here is derived from an EMBL/GenBank/DDBJ whole genome shotgun (WGS) entry which is preliminary data.</text>
</comment>
<evidence type="ECO:0000313" key="3">
    <source>
        <dbReference type="Proteomes" id="UP000315289"/>
    </source>
</evidence>
<dbReference type="EMBL" id="VOAH01000015">
    <property type="protein sequence ID" value="TVP39523.1"/>
    <property type="molecule type" value="Genomic_DNA"/>
</dbReference>
<reference evidence="2 3" key="1">
    <citation type="journal article" date="2019" name="Front. Microbiol.">
        <title>Ammonia Oxidation by the Arctic Terrestrial Thaumarchaeote Candidatus Nitrosocosmicus arcticus Is Stimulated by Increasing Temperatures.</title>
        <authorList>
            <person name="Alves R.J.E."/>
            <person name="Kerou M."/>
            <person name="Zappe A."/>
            <person name="Bittner R."/>
            <person name="Abby S.S."/>
            <person name="Schmidt H.A."/>
            <person name="Pfeifer K."/>
            <person name="Schleper C."/>
        </authorList>
    </citation>
    <scope>NUCLEOTIDE SEQUENCE [LARGE SCALE GENOMIC DNA]</scope>
    <source>
        <strain evidence="2 3">Kfb</strain>
    </source>
</reference>
<dbReference type="AlphaFoldDB" id="A0A557SSD8"/>
<protein>
    <submittedName>
        <fullName evidence="2">Uncharacterized protein</fullName>
    </submittedName>
</protein>
<proteinExistence type="predicted"/>
<sequence length="59" mass="6860">MIKVDEVVRMNTLIESILQRRFNKQSNKFSVIDGNKLRIGNSPGFHSQNNKKVRCRKGE</sequence>
<name>A0A557SSD8_9ARCH</name>
<organism evidence="2 3">
    <name type="scientific">Candidatus Nitrosocosmicus arcticus</name>
    <dbReference type="NCBI Taxonomy" id="2035267"/>
    <lineage>
        <taxon>Archaea</taxon>
        <taxon>Nitrososphaerota</taxon>
        <taxon>Nitrososphaeria</taxon>
        <taxon>Nitrososphaerales</taxon>
        <taxon>Nitrososphaeraceae</taxon>
        <taxon>Candidatus Nitrosocosmicus</taxon>
    </lineage>
</organism>